<dbReference type="STRING" id="675824.A0A1E3Q9L5"/>
<evidence type="ECO:0000313" key="8">
    <source>
        <dbReference type="EMBL" id="ODQ74346.1"/>
    </source>
</evidence>
<dbReference type="AlphaFoldDB" id="A0A1E3Q9L5"/>
<dbReference type="PANTHER" id="PTHR45658:SF18">
    <property type="entry name" value="PROTEIN GAT2"/>
    <property type="match status" value="1"/>
</dbReference>
<dbReference type="OrthoDB" id="2162994at2759"/>
<feature type="domain" description="PAS" evidence="6">
    <location>
        <begin position="138"/>
        <end position="208"/>
    </location>
</feature>
<evidence type="ECO:0000256" key="3">
    <source>
        <dbReference type="ARBA" id="ARBA00022833"/>
    </source>
</evidence>
<feature type="compositionally biased region" description="Polar residues" evidence="5">
    <location>
        <begin position="124"/>
        <end position="138"/>
    </location>
</feature>
<evidence type="ECO:0000256" key="4">
    <source>
        <dbReference type="PROSITE-ProRule" id="PRU00094"/>
    </source>
</evidence>
<sequence>MDLFAHELAAAYPDFDLVDPVAVDSFVHDTALYHDDPIVSLSTAVDPPNEDPQKPRHLSSVPLSDSYSHMQLLVPTNPSHHLQPTDEDGWAKQSVLEDDLPLQHVQPNMQLQTPSSSSSASPPVTQQQLPQFSVQPSPASQIYHLTQDTPDMQHVLSSHGKVLFVSPAVVQMLGYSQTEFTDKFLAEYVAPEDVEYFTRELNRAATQGANLDSDEAHVSVICRFKHADGTYILVEVVGRAHFSSAGNANGSKKELRVSNPRDCKCFFLTARLYRTKSSALIDSFLEHKIENIRLKQMLANLRGPETISPSAILSSNVDNDATQFQALLPAGIETDSARLRRHSAGDAIVVANRDNTRMKSISSDSSVTSSVSTETYNTYLSPTSRGKSGISNSNVDKPAKKPKVSDDKEYVCTECGTLDSPEWRKGPQGPKTLCNACGLRWSKSLKKKTLGPSSTKQTCTYTQHVVIISKLNSPLYNVVFY</sequence>
<evidence type="ECO:0000259" key="7">
    <source>
        <dbReference type="PROSITE" id="PS50114"/>
    </source>
</evidence>
<feature type="region of interest" description="Disordered" evidence="5">
    <location>
        <begin position="43"/>
        <end position="62"/>
    </location>
</feature>
<dbReference type="Gene3D" id="3.30.50.10">
    <property type="entry name" value="Erythroid Transcription Factor GATA-1, subunit A"/>
    <property type="match status" value="1"/>
</dbReference>
<feature type="compositionally biased region" description="Polar residues" evidence="5">
    <location>
        <begin position="377"/>
        <end position="395"/>
    </location>
</feature>
<keyword evidence="3" id="KW-0862">Zinc</keyword>
<dbReference type="Proteomes" id="UP000094385">
    <property type="component" value="Unassembled WGS sequence"/>
</dbReference>
<keyword evidence="2 4" id="KW-0863">Zinc-finger</keyword>
<dbReference type="SUPFAM" id="SSF57716">
    <property type="entry name" value="Glucocorticoid receptor-like (DNA-binding domain)"/>
    <property type="match status" value="1"/>
</dbReference>
<dbReference type="Gene3D" id="3.30.450.20">
    <property type="entry name" value="PAS domain"/>
    <property type="match status" value="1"/>
</dbReference>
<feature type="region of interest" description="Disordered" evidence="5">
    <location>
        <begin position="110"/>
        <end position="138"/>
    </location>
</feature>
<gene>
    <name evidence="8" type="ORF">LIPSTDRAFT_252047</name>
</gene>
<evidence type="ECO:0000256" key="2">
    <source>
        <dbReference type="ARBA" id="ARBA00022771"/>
    </source>
</evidence>
<feature type="domain" description="GATA-type" evidence="7">
    <location>
        <begin position="412"/>
        <end position="439"/>
    </location>
</feature>
<dbReference type="PANTHER" id="PTHR45658">
    <property type="entry name" value="GATA TRANSCRIPTION FACTOR"/>
    <property type="match status" value="1"/>
</dbReference>
<evidence type="ECO:0000259" key="6">
    <source>
        <dbReference type="PROSITE" id="PS50112"/>
    </source>
</evidence>
<evidence type="ECO:0000256" key="5">
    <source>
        <dbReference type="SAM" id="MobiDB-lite"/>
    </source>
</evidence>
<dbReference type="GO" id="GO:0006355">
    <property type="term" value="P:regulation of DNA-templated transcription"/>
    <property type="evidence" value="ECO:0007669"/>
    <property type="project" value="InterPro"/>
</dbReference>
<dbReference type="InterPro" id="IPR000679">
    <property type="entry name" value="Znf_GATA"/>
</dbReference>
<dbReference type="SUPFAM" id="SSF55785">
    <property type="entry name" value="PYP-like sensor domain (PAS domain)"/>
    <property type="match status" value="1"/>
</dbReference>
<feature type="region of interest" description="Disordered" evidence="5">
    <location>
        <begin position="377"/>
        <end position="403"/>
    </location>
</feature>
<accession>A0A1E3Q9L5</accession>
<evidence type="ECO:0000256" key="1">
    <source>
        <dbReference type="ARBA" id="ARBA00022723"/>
    </source>
</evidence>
<keyword evidence="1" id="KW-0479">Metal-binding</keyword>
<evidence type="ECO:0000313" key="9">
    <source>
        <dbReference type="Proteomes" id="UP000094385"/>
    </source>
</evidence>
<dbReference type="GO" id="GO:0043565">
    <property type="term" value="F:sequence-specific DNA binding"/>
    <property type="evidence" value="ECO:0007669"/>
    <property type="project" value="InterPro"/>
</dbReference>
<dbReference type="PROSITE" id="PS00344">
    <property type="entry name" value="GATA_ZN_FINGER_1"/>
    <property type="match status" value="1"/>
</dbReference>
<keyword evidence="9" id="KW-1185">Reference proteome</keyword>
<dbReference type="SMART" id="SM00401">
    <property type="entry name" value="ZnF_GATA"/>
    <property type="match status" value="1"/>
</dbReference>
<dbReference type="CDD" id="cd00202">
    <property type="entry name" value="ZnF_GATA"/>
    <property type="match status" value="1"/>
</dbReference>
<dbReference type="PROSITE" id="PS50114">
    <property type="entry name" value="GATA_ZN_FINGER_2"/>
    <property type="match status" value="1"/>
</dbReference>
<evidence type="ECO:0008006" key="10">
    <source>
        <dbReference type="Google" id="ProtNLM"/>
    </source>
</evidence>
<protein>
    <recommendedName>
        <fullName evidence="10">GATA-type domain-containing protein</fullName>
    </recommendedName>
</protein>
<name>A0A1E3Q9L5_LIPST</name>
<dbReference type="InterPro" id="IPR013088">
    <property type="entry name" value="Znf_NHR/GATA"/>
</dbReference>
<dbReference type="InterPro" id="IPR013655">
    <property type="entry name" value="PAS_fold_3"/>
</dbReference>
<reference evidence="8 9" key="1">
    <citation type="journal article" date="2016" name="Proc. Natl. Acad. Sci. U.S.A.">
        <title>Comparative genomics of biotechnologically important yeasts.</title>
        <authorList>
            <person name="Riley R."/>
            <person name="Haridas S."/>
            <person name="Wolfe K.H."/>
            <person name="Lopes M.R."/>
            <person name="Hittinger C.T."/>
            <person name="Goeker M."/>
            <person name="Salamov A.A."/>
            <person name="Wisecaver J.H."/>
            <person name="Long T.M."/>
            <person name="Calvey C.H."/>
            <person name="Aerts A.L."/>
            <person name="Barry K.W."/>
            <person name="Choi C."/>
            <person name="Clum A."/>
            <person name="Coughlan A.Y."/>
            <person name="Deshpande S."/>
            <person name="Douglass A.P."/>
            <person name="Hanson S.J."/>
            <person name="Klenk H.-P."/>
            <person name="LaButti K.M."/>
            <person name="Lapidus A."/>
            <person name="Lindquist E.A."/>
            <person name="Lipzen A.M."/>
            <person name="Meier-Kolthoff J.P."/>
            <person name="Ohm R.A."/>
            <person name="Otillar R.P."/>
            <person name="Pangilinan J.L."/>
            <person name="Peng Y."/>
            <person name="Rokas A."/>
            <person name="Rosa C.A."/>
            <person name="Scheuner C."/>
            <person name="Sibirny A.A."/>
            <person name="Slot J.C."/>
            <person name="Stielow J.B."/>
            <person name="Sun H."/>
            <person name="Kurtzman C.P."/>
            <person name="Blackwell M."/>
            <person name="Grigoriev I.V."/>
            <person name="Jeffries T.W."/>
        </authorList>
    </citation>
    <scope>NUCLEOTIDE SEQUENCE [LARGE SCALE GENOMIC DNA]</scope>
    <source>
        <strain evidence="8 9">NRRL Y-11557</strain>
    </source>
</reference>
<proteinExistence type="predicted"/>
<dbReference type="InterPro" id="IPR000014">
    <property type="entry name" value="PAS"/>
</dbReference>
<dbReference type="Pfam" id="PF00320">
    <property type="entry name" value="GATA"/>
    <property type="match status" value="1"/>
</dbReference>
<feature type="compositionally biased region" description="Low complexity" evidence="5">
    <location>
        <begin position="114"/>
        <end position="123"/>
    </location>
</feature>
<organism evidence="8 9">
    <name type="scientific">Lipomyces starkeyi NRRL Y-11557</name>
    <dbReference type="NCBI Taxonomy" id="675824"/>
    <lineage>
        <taxon>Eukaryota</taxon>
        <taxon>Fungi</taxon>
        <taxon>Dikarya</taxon>
        <taxon>Ascomycota</taxon>
        <taxon>Saccharomycotina</taxon>
        <taxon>Lipomycetes</taxon>
        <taxon>Lipomycetales</taxon>
        <taxon>Lipomycetaceae</taxon>
        <taxon>Lipomyces</taxon>
    </lineage>
</organism>
<dbReference type="PROSITE" id="PS50112">
    <property type="entry name" value="PAS"/>
    <property type="match status" value="1"/>
</dbReference>
<dbReference type="NCBIfam" id="TIGR00229">
    <property type="entry name" value="sensory_box"/>
    <property type="match status" value="1"/>
</dbReference>
<dbReference type="InterPro" id="IPR035965">
    <property type="entry name" value="PAS-like_dom_sf"/>
</dbReference>
<dbReference type="GO" id="GO:0008270">
    <property type="term" value="F:zinc ion binding"/>
    <property type="evidence" value="ECO:0007669"/>
    <property type="project" value="UniProtKB-KW"/>
</dbReference>
<dbReference type="EMBL" id="KV454292">
    <property type="protein sequence ID" value="ODQ74346.1"/>
    <property type="molecule type" value="Genomic_DNA"/>
</dbReference>
<dbReference type="CDD" id="cd00130">
    <property type="entry name" value="PAS"/>
    <property type="match status" value="1"/>
</dbReference>
<dbReference type="InterPro" id="IPR051140">
    <property type="entry name" value="GATA_TF"/>
</dbReference>
<dbReference type="Pfam" id="PF08447">
    <property type="entry name" value="PAS_3"/>
    <property type="match status" value="1"/>
</dbReference>
<dbReference type="SMART" id="SM00091">
    <property type="entry name" value="PAS"/>
    <property type="match status" value="1"/>
</dbReference>